<evidence type="ECO:0000313" key="8">
    <source>
        <dbReference type="EMBL" id="KZV81319.1"/>
    </source>
</evidence>
<keyword evidence="4" id="KW-0496">Mitochondrion</keyword>
<dbReference type="STRING" id="1314781.A0A165ZBV0"/>
<dbReference type="Pfam" id="PF08561">
    <property type="entry name" value="Ribosomal_L37"/>
    <property type="match status" value="1"/>
</dbReference>
<name>A0A165ZBV0_EXIGL</name>
<dbReference type="GO" id="GO:0005762">
    <property type="term" value="C:mitochondrial large ribosomal subunit"/>
    <property type="evidence" value="ECO:0007669"/>
    <property type="project" value="TreeGrafter"/>
</dbReference>
<evidence type="ECO:0000256" key="2">
    <source>
        <dbReference type="ARBA" id="ARBA00022946"/>
    </source>
</evidence>
<reference evidence="8 9" key="1">
    <citation type="journal article" date="2016" name="Mol. Biol. Evol.">
        <title>Comparative Genomics of Early-Diverging Mushroom-Forming Fungi Provides Insights into the Origins of Lignocellulose Decay Capabilities.</title>
        <authorList>
            <person name="Nagy L.G."/>
            <person name="Riley R."/>
            <person name="Tritt A."/>
            <person name="Adam C."/>
            <person name="Daum C."/>
            <person name="Floudas D."/>
            <person name="Sun H."/>
            <person name="Yadav J.S."/>
            <person name="Pangilinan J."/>
            <person name="Larsson K.H."/>
            <person name="Matsuura K."/>
            <person name="Barry K."/>
            <person name="Labutti K."/>
            <person name="Kuo R."/>
            <person name="Ohm R.A."/>
            <person name="Bhattacharya S.S."/>
            <person name="Shirouzu T."/>
            <person name="Yoshinaga Y."/>
            <person name="Martin F.M."/>
            <person name="Grigoriev I.V."/>
            <person name="Hibbett D.S."/>
        </authorList>
    </citation>
    <scope>NUCLEOTIDE SEQUENCE [LARGE SCALE GENOMIC DNA]</scope>
    <source>
        <strain evidence="8 9">HHB12029</strain>
    </source>
</reference>
<evidence type="ECO:0000256" key="5">
    <source>
        <dbReference type="ARBA" id="ARBA00023274"/>
    </source>
</evidence>
<keyword evidence="3" id="KW-0689">Ribosomal protein</keyword>
<organism evidence="8 9">
    <name type="scientific">Exidia glandulosa HHB12029</name>
    <dbReference type="NCBI Taxonomy" id="1314781"/>
    <lineage>
        <taxon>Eukaryota</taxon>
        <taxon>Fungi</taxon>
        <taxon>Dikarya</taxon>
        <taxon>Basidiomycota</taxon>
        <taxon>Agaricomycotina</taxon>
        <taxon>Agaricomycetes</taxon>
        <taxon>Auriculariales</taxon>
        <taxon>Exidiaceae</taxon>
        <taxon>Exidia</taxon>
    </lineage>
</organism>
<keyword evidence="2" id="KW-0809">Transit peptide</keyword>
<evidence type="ECO:0000256" key="6">
    <source>
        <dbReference type="ARBA" id="ARBA00033752"/>
    </source>
</evidence>
<dbReference type="GO" id="GO:0003735">
    <property type="term" value="F:structural constituent of ribosome"/>
    <property type="evidence" value="ECO:0007669"/>
    <property type="project" value="TreeGrafter"/>
</dbReference>
<proteinExistence type="inferred from homology"/>
<evidence type="ECO:0000256" key="4">
    <source>
        <dbReference type="ARBA" id="ARBA00023128"/>
    </source>
</evidence>
<dbReference type="FunCoup" id="A0A165ZBV0">
    <property type="interactions" value="34"/>
</dbReference>
<evidence type="ECO:0000256" key="3">
    <source>
        <dbReference type="ARBA" id="ARBA00022980"/>
    </source>
</evidence>
<dbReference type="InParanoid" id="A0A165ZBV0"/>
<dbReference type="AlphaFoldDB" id="A0A165ZBV0"/>
<dbReference type="Proteomes" id="UP000077266">
    <property type="component" value="Unassembled WGS sequence"/>
</dbReference>
<protein>
    <recommendedName>
        <fullName evidence="7">Large ribosomal subunit protein mL54</fullName>
    </recommendedName>
</protein>
<dbReference type="OrthoDB" id="10252718at2759"/>
<dbReference type="PANTHER" id="PTHR28595:SF1">
    <property type="entry name" value="LARGE RIBOSOMAL SUBUNIT PROTEIN ML54"/>
    <property type="match status" value="1"/>
</dbReference>
<gene>
    <name evidence="8" type="ORF">EXIGLDRAFT_779844</name>
</gene>
<sequence length="120" mass="13448">MRAALHFCFRLAARTSSTVPRRPFHVSCVRRAANDAPAAEPQAERPVSSCPPSTVLVGLNWLKGQPPVLALPDEEYPPWLWTITSAKPIPDDGPGGKGEKMRMRIENRKRIKEQNFMSKQ</sequence>
<evidence type="ECO:0000256" key="1">
    <source>
        <dbReference type="ARBA" id="ARBA00004173"/>
    </source>
</evidence>
<accession>A0A165ZBV0</accession>
<comment type="subcellular location">
    <subcellularLocation>
        <location evidence="1">Mitochondrion</location>
    </subcellularLocation>
</comment>
<dbReference type="PANTHER" id="PTHR28595">
    <property type="entry name" value="39S RIBOSOMAL PROTEIN L54, MITOCHONDRIAL"/>
    <property type="match status" value="1"/>
</dbReference>
<evidence type="ECO:0000313" key="9">
    <source>
        <dbReference type="Proteomes" id="UP000077266"/>
    </source>
</evidence>
<comment type="similarity">
    <text evidence="6">Belongs to the mitochondrion-specific ribosomal protein mL54 family.</text>
</comment>
<dbReference type="InterPro" id="IPR013870">
    <property type="entry name" value="Ribosomal_mL54"/>
</dbReference>
<keyword evidence="5" id="KW-0687">Ribonucleoprotein</keyword>
<keyword evidence="9" id="KW-1185">Reference proteome</keyword>
<evidence type="ECO:0000256" key="7">
    <source>
        <dbReference type="ARBA" id="ARBA00035179"/>
    </source>
</evidence>
<dbReference type="EMBL" id="KV426400">
    <property type="protein sequence ID" value="KZV81319.1"/>
    <property type="molecule type" value="Genomic_DNA"/>
</dbReference>